<dbReference type="PANTHER" id="PTHR43105:SF10">
    <property type="entry name" value="NADH-QUINONE OXIDOREDUCTASE SUBUNIT G"/>
    <property type="match status" value="1"/>
</dbReference>
<protein>
    <submittedName>
        <fullName evidence="5">Molybdopterin-dependent oxidoreductase</fullName>
    </submittedName>
</protein>
<keyword evidence="2" id="KW-0408">Iron</keyword>
<evidence type="ECO:0000313" key="5">
    <source>
        <dbReference type="EMBL" id="MCO8274873.1"/>
    </source>
</evidence>
<evidence type="ECO:0000313" key="6">
    <source>
        <dbReference type="Proteomes" id="UP001523369"/>
    </source>
</evidence>
<sequence>MLPAAAWGEKTGTFTNADRTVHLSEKAVDPPGEARADLDIFLDYAARTALRRI</sequence>
<proteinExistence type="predicted"/>
<feature type="domain" description="Molybdopterin oxidoreductase" evidence="4">
    <location>
        <begin position="2"/>
        <end position="42"/>
    </location>
</feature>
<dbReference type="SUPFAM" id="SSF53706">
    <property type="entry name" value="Formate dehydrogenase/DMSO reductase, domains 1-3"/>
    <property type="match status" value="1"/>
</dbReference>
<dbReference type="EMBL" id="JAMYJR010000033">
    <property type="protein sequence ID" value="MCO8274873.1"/>
    <property type="molecule type" value="Genomic_DNA"/>
</dbReference>
<comment type="caution">
    <text evidence="5">The sequence shown here is derived from an EMBL/GenBank/DDBJ whole genome shotgun (WGS) entry which is preliminary data.</text>
</comment>
<reference evidence="5 6" key="1">
    <citation type="submission" date="2022-06" db="EMBL/GenBank/DDBJ databases">
        <title>New Species of the Genus Actinoplanes, ActinopZanes ferrugineus.</title>
        <authorList>
            <person name="Ding P."/>
        </authorList>
    </citation>
    <scope>NUCLEOTIDE SEQUENCE [LARGE SCALE GENOMIC DNA]</scope>
    <source>
        <strain evidence="5 6">TRM88003</strain>
    </source>
</reference>
<gene>
    <name evidence="5" type="ORF">M1L60_30200</name>
</gene>
<dbReference type="Pfam" id="PF00384">
    <property type="entry name" value="Molybdopterin"/>
    <property type="match status" value="1"/>
</dbReference>
<evidence type="ECO:0000256" key="3">
    <source>
        <dbReference type="ARBA" id="ARBA00023014"/>
    </source>
</evidence>
<dbReference type="Gene3D" id="3.40.50.740">
    <property type="match status" value="1"/>
</dbReference>
<evidence type="ECO:0000259" key="4">
    <source>
        <dbReference type="Pfam" id="PF00384"/>
    </source>
</evidence>
<organism evidence="5 6">
    <name type="scientific">Paractinoplanes aksuensis</name>
    <dbReference type="NCBI Taxonomy" id="2939490"/>
    <lineage>
        <taxon>Bacteria</taxon>
        <taxon>Bacillati</taxon>
        <taxon>Actinomycetota</taxon>
        <taxon>Actinomycetes</taxon>
        <taxon>Micromonosporales</taxon>
        <taxon>Micromonosporaceae</taxon>
        <taxon>Paractinoplanes</taxon>
    </lineage>
</organism>
<dbReference type="InterPro" id="IPR050123">
    <property type="entry name" value="Prok_molybdopt-oxidoreductase"/>
</dbReference>
<keyword evidence="6" id="KW-1185">Reference proteome</keyword>
<accession>A0ABT1DWC5</accession>
<evidence type="ECO:0000256" key="1">
    <source>
        <dbReference type="ARBA" id="ARBA00022723"/>
    </source>
</evidence>
<keyword evidence="1" id="KW-0479">Metal-binding</keyword>
<evidence type="ECO:0000256" key="2">
    <source>
        <dbReference type="ARBA" id="ARBA00023004"/>
    </source>
</evidence>
<dbReference type="InterPro" id="IPR006656">
    <property type="entry name" value="Mopterin_OxRdtase"/>
</dbReference>
<keyword evidence="3" id="KW-0411">Iron-sulfur</keyword>
<dbReference type="Proteomes" id="UP001523369">
    <property type="component" value="Unassembled WGS sequence"/>
</dbReference>
<dbReference type="PANTHER" id="PTHR43105">
    <property type="entry name" value="RESPIRATORY NITRATE REDUCTASE"/>
    <property type="match status" value="1"/>
</dbReference>
<name>A0ABT1DWC5_9ACTN</name>